<protein>
    <submittedName>
        <fullName evidence="1">Uncharacterized protein</fullName>
    </submittedName>
</protein>
<name>A0A3N4HID6_ASCIM</name>
<evidence type="ECO:0000313" key="2">
    <source>
        <dbReference type="Proteomes" id="UP000275078"/>
    </source>
</evidence>
<organism evidence="1 2">
    <name type="scientific">Ascobolus immersus RN42</name>
    <dbReference type="NCBI Taxonomy" id="1160509"/>
    <lineage>
        <taxon>Eukaryota</taxon>
        <taxon>Fungi</taxon>
        <taxon>Dikarya</taxon>
        <taxon>Ascomycota</taxon>
        <taxon>Pezizomycotina</taxon>
        <taxon>Pezizomycetes</taxon>
        <taxon>Pezizales</taxon>
        <taxon>Ascobolaceae</taxon>
        <taxon>Ascobolus</taxon>
    </lineage>
</organism>
<keyword evidence="2" id="KW-1185">Reference proteome</keyword>
<sequence>MPPRKKTPRQLAKQKLEARTSRIEAKRNDFLVRHALFKQRVELFIAEFCRINPSGMGEGLEHIRAPPAPVYAPVTASNVADCEKELELQEDWIGVWRSELVVFEQLFQAQMEGDIAKMMDIVDEAAADGKGGPVREIFRNHFVGLKVQGVERKKK</sequence>
<dbReference type="AlphaFoldDB" id="A0A3N4HID6"/>
<evidence type="ECO:0000313" key="1">
    <source>
        <dbReference type="EMBL" id="RPA73712.1"/>
    </source>
</evidence>
<gene>
    <name evidence="1" type="ORF">BJ508DRAFT_313581</name>
</gene>
<dbReference type="Proteomes" id="UP000275078">
    <property type="component" value="Unassembled WGS sequence"/>
</dbReference>
<proteinExistence type="predicted"/>
<dbReference type="EMBL" id="ML119813">
    <property type="protein sequence ID" value="RPA73712.1"/>
    <property type="molecule type" value="Genomic_DNA"/>
</dbReference>
<accession>A0A3N4HID6</accession>
<reference evidence="1 2" key="1">
    <citation type="journal article" date="2018" name="Nat. Ecol. Evol.">
        <title>Pezizomycetes genomes reveal the molecular basis of ectomycorrhizal truffle lifestyle.</title>
        <authorList>
            <person name="Murat C."/>
            <person name="Payen T."/>
            <person name="Noel B."/>
            <person name="Kuo A."/>
            <person name="Morin E."/>
            <person name="Chen J."/>
            <person name="Kohler A."/>
            <person name="Krizsan K."/>
            <person name="Balestrini R."/>
            <person name="Da Silva C."/>
            <person name="Montanini B."/>
            <person name="Hainaut M."/>
            <person name="Levati E."/>
            <person name="Barry K.W."/>
            <person name="Belfiori B."/>
            <person name="Cichocki N."/>
            <person name="Clum A."/>
            <person name="Dockter R.B."/>
            <person name="Fauchery L."/>
            <person name="Guy J."/>
            <person name="Iotti M."/>
            <person name="Le Tacon F."/>
            <person name="Lindquist E.A."/>
            <person name="Lipzen A."/>
            <person name="Malagnac F."/>
            <person name="Mello A."/>
            <person name="Molinier V."/>
            <person name="Miyauchi S."/>
            <person name="Poulain J."/>
            <person name="Riccioni C."/>
            <person name="Rubini A."/>
            <person name="Sitrit Y."/>
            <person name="Splivallo R."/>
            <person name="Traeger S."/>
            <person name="Wang M."/>
            <person name="Zifcakova L."/>
            <person name="Wipf D."/>
            <person name="Zambonelli A."/>
            <person name="Paolocci F."/>
            <person name="Nowrousian M."/>
            <person name="Ottonello S."/>
            <person name="Baldrian P."/>
            <person name="Spatafora J.W."/>
            <person name="Henrissat B."/>
            <person name="Nagy L.G."/>
            <person name="Aury J.M."/>
            <person name="Wincker P."/>
            <person name="Grigoriev I.V."/>
            <person name="Bonfante P."/>
            <person name="Martin F.M."/>
        </authorList>
    </citation>
    <scope>NUCLEOTIDE SEQUENCE [LARGE SCALE GENOMIC DNA]</scope>
    <source>
        <strain evidence="1 2">RN42</strain>
    </source>
</reference>